<accession>A0A9X2KT40</accession>
<evidence type="ECO:0000256" key="1">
    <source>
        <dbReference type="SAM" id="Phobius"/>
    </source>
</evidence>
<dbReference type="Proteomes" id="UP001139319">
    <property type="component" value="Unassembled WGS sequence"/>
</dbReference>
<organism evidence="2 3">
    <name type="scientific">Gilvimarinus xylanilyticus</name>
    <dbReference type="NCBI Taxonomy" id="2944139"/>
    <lineage>
        <taxon>Bacteria</taxon>
        <taxon>Pseudomonadati</taxon>
        <taxon>Pseudomonadota</taxon>
        <taxon>Gammaproteobacteria</taxon>
        <taxon>Cellvibrionales</taxon>
        <taxon>Cellvibrionaceae</taxon>
        <taxon>Gilvimarinus</taxon>
    </lineage>
</organism>
<keyword evidence="1" id="KW-0472">Membrane</keyword>
<name>A0A9X2KT40_9GAMM</name>
<protein>
    <submittedName>
        <fullName evidence="2">Uncharacterized protein</fullName>
    </submittedName>
</protein>
<dbReference type="RefSeq" id="WP_253967798.1">
    <property type="nucleotide sequence ID" value="NZ_JAMFTH010000002.1"/>
</dbReference>
<feature type="transmembrane region" description="Helical" evidence="1">
    <location>
        <begin position="30"/>
        <end position="49"/>
    </location>
</feature>
<keyword evidence="1" id="KW-0812">Transmembrane</keyword>
<evidence type="ECO:0000313" key="2">
    <source>
        <dbReference type="EMBL" id="MCP8899501.1"/>
    </source>
</evidence>
<comment type="caution">
    <text evidence="2">The sequence shown here is derived from an EMBL/GenBank/DDBJ whole genome shotgun (WGS) entry which is preliminary data.</text>
</comment>
<reference evidence="2" key="2">
    <citation type="submission" date="2023-01" db="EMBL/GenBank/DDBJ databases">
        <title>Gilvimarinus xylanilyticus HB14 isolated from Caulerpa lentillifera aquaculture base in Hainan, China.</title>
        <authorList>
            <person name="Zhang Y.-J."/>
        </authorList>
    </citation>
    <scope>NUCLEOTIDE SEQUENCE</scope>
    <source>
        <strain evidence="2">HB14</strain>
    </source>
</reference>
<dbReference type="AlphaFoldDB" id="A0A9X2KT40"/>
<gene>
    <name evidence="2" type="ORF">M6D89_09345</name>
</gene>
<keyword evidence="1" id="KW-1133">Transmembrane helix</keyword>
<keyword evidence="3" id="KW-1185">Reference proteome</keyword>
<dbReference type="EMBL" id="JAMFTH010000002">
    <property type="protein sequence ID" value="MCP8899501.1"/>
    <property type="molecule type" value="Genomic_DNA"/>
</dbReference>
<reference evidence="2" key="1">
    <citation type="submission" date="2022-05" db="EMBL/GenBank/DDBJ databases">
        <authorList>
            <person name="Sun H.-N."/>
        </authorList>
    </citation>
    <scope>NUCLEOTIDE SEQUENCE</scope>
    <source>
        <strain evidence="2">HB14</strain>
    </source>
</reference>
<feature type="transmembrane region" description="Helical" evidence="1">
    <location>
        <begin position="7"/>
        <end position="24"/>
    </location>
</feature>
<sequence length="97" mass="11042">MKIVRDWLVTLISLVGLMLGVLLLMSPIPVGLVVITASLAALLCVNARSRHMLQAARSRWRKINRTVHRVEKLLEHRFKKLWTVISSTRPHNDDHSG</sequence>
<proteinExistence type="predicted"/>
<evidence type="ECO:0000313" key="3">
    <source>
        <dbReference type="Proteomes" id="UP001139319"/>
    </source>
</evidence>